<dbReference type="InterPro" id="IPR004367">
    <property type="entry name" value="Cyclin_C-dom"/>
</dbReference>
<evidence type="ECO:0000259" key="1">
    <source>
        <dbReference type="Pfam" id="PF02984"/>
    </source>
</evidence>
<dbReference type="Proteomes" id="UP000182658">
    <property type="component" value="Unassembled WGS sequence"/>
</dbReference>
<dbReference type="SUPFAM" id="SSF47954">
    <property type="entry name" value="Cyclin-like"/>
    <property type="match status" value="1"/>
</dbReference>
<keyword evidence="3" id="KW-1185">Reference proteome</keyword>
<gene>
    <name evidence="2" type="ORF">CONLIGDRAFT_687312</name>
</gene>
<name>A0A1J7INH0_9PEZI</name>
<evidence type="ECO:0000313" key="3">
    <source>
        <dbReference type="Proteomes" id="UP000182658"/>
    </source>
</evidence>
<dbReference type="Pfam" id="PF02984">
    <property type="entry name" value="Cyclin_C"/>
    <property type="match status" value="1"/>
</dbReference>
<sequence length="77" mass="8461">MSDHFDRALALKLATVCSSTANFTDARLARMMLRKGHWAAAHTHYSGYTVLQIKPLVSLMCMTSLLPEIADNGALKP</sequence>
<protein>
    <recommendedName>
        <fullName evidence="1">Cyclin C-terminal domain-containing protein</fullName>
    </recommendedName>
</protein>
<dbReference type="EMBL" id="KV875111">
    <property type="protein sequence ID" value="OIW22657.1"/>
    <property type="molecule type" value="Genomic_DNA"/>
</dbReference>
<reference evidence="2 3" key="1">
    <citation type="submission" date="2016-10" db="EMBL/GenBank/DDBJ databases">
        <title>Draft genome sequence of Coniochaeta ligniaria NRRL30616, a lignocellulolytic fungus for bioabatement of inhibitors in plant biomass hydrolysates.</title>
        <authorList>
            <consortium name="DOE Joint Genome Institute"/>
            <person name="Jimenez D.J."/>
            <person name="Hector R.E."/>
            <person name="Riley R."/>
            <person name="Sun H."/>
            <person name="Grigoriev I.V."/>
            <person name="Van Elsas J.D."/>
            <person name="Nichols N.N."/>
        </authorList>
    </citation>
    <scope>NUCLEOTIDE SEQUENCE [LARGE SCALE GENOMIC DNA]</scope>
    <source>
        <strain evidence="2 3">NRRL 30616</strain>
    </source>
</reference>
<evidence type="ECO:0000313" key="2">
    <source>
        <dbReference type="EMBL" id="OIW22657.1"/>
    </source>
</evidence>
<accession>A0A1J7INH0</accession>
<dbReference type="InterPro" id="IPR036915">
    <property type="entry name" value="Cyclin-like_sf"/>
</dbReference>
<feature type="domain" description="Cyclin C-terminal" evidence="1">
    <location>
        <begin position="28"/>
        <end position="63"/>
    </location>
</feature>
<dbReference type="AlphaFoldDB" id="A0A1J7INH0"/>
<dbReference type="InParanoid" id="A0A1J7INH0"/>
<proteinExistence type="predicted"/>
<organism evidence="2 3">
    <name type="scientific">Coniochaeta ligniaria NRRL 30616</name>
    <dbReference type="NCBI Taxonomy" id="1408157"/>
    <lineage>
        <taxon>Eukaryota</taxon>
        <taxon>Fungi</taxon>
        <taxon>Dikarya</taxon>
        <taxon>Ascomycota</taxon>
        <taxon>Pezizomycotina</taxon>
        <taxon>Sordariomycetes</taxon>
        <taxon>Sordariomycetidae</taxon>
        <taxon>Coniochaetales</taxon>
        <taxon>Coniochaetaceae</taxon>
        <taxon>Coniochaeta</taxon>
    </lineage>
</organism>